<evidence type="ECO:0000313" key="1">
    <source>
        <dbReference type="EMBL" id="EHM43053.1"/>
    </source>
</evidence>
<proteinExistence type="predicted"/>
<organism evidence="1 2">
    <name type="scientific">Anaeroglobus geminatus F0357</name>
    <dbReference type="NCBI Taxonomy" id="861450"/>
    <lineage>
        <taxon>Bacteria</taxon>
        <taxon>Bacillati</taxon>
        <taxon>Bacillota</taxon>
        <taxon>Negativicutes</taxon>
        <taxon>Veillonellales</taxon>
        <taxon>Veillonellaceae</taxon>
        <taxon>Anaeroglobus</taxon>
    </lineage>
</organism>
<dbReference type="Proteomes" id="UP000005481">
    <property type="component" value="Unassembled WGS sequence"/>
</dbReference>
<gene>
    <name evidence="1" type="ORF">HMPREF0080_00451</name>
</gene>
<evidence type="ECO:0000313" key="2">
    <source>
        <dbReference type="Proteomes" id="UP000005481"/>
    </source>
</evidence>
<dbReference type="EMBL" id="AGCJ01000013">
    <property type="protein sequence ID" value="EHM43053.1"/>
    <property type="molecule type" value="Genomic_DNA"/>
</dbReference>
<dbReference type="HOGENOM" id="CLU_3148812_0_0_9"/>
<dbReference type="AlphaFoldDB" id="G9YFN9"/>
<accession>G9YFN9</accession>
<protein>
    <submittedName>
        <fullName evidence="1">Uncharacterized protein</fullName>
    </submittedName>
</protein>
<comment type="caution">
    <text evidence="1">The sequence shown here is derived from an EMBL/GenBank/DDBJ whole genome shotgun (WGS) entry which is preliminary data.</text>
</comment>
<name>G9YFN9_9FIRM</name>
<sequence>MRRAVCRHEPDIYHSCIITGHCISVRPFSFRGGEPYTGLRLQGIEKII</sequence>
<dbReference type="STRING" id="861450.HMPREF0080_00451"/>
<keyword evidence="2" id="KW-1185">Reference proteome</keyword>
<reference evidence="1 2" key="1">
    <citation type="submission" date="2011-08" db="EMBL/GenBank/DDBJ databases">
        <authorList>
            <person name="Weinstock G."/>
            <person name="Sodergren E."/>
            <person name="Clifton S."/>
            <person name="Fulton L."/>
            <person name="Fulton B."/>
            <person name="Courtney L."/>
            <person name="Fronick C."/>
            <person name="Harrison M."/>
            <person name="Strong C."/>
            <person name="Farmer C."/>
            <person name="Delahaunty K."/>
            <person name="Markovic C."/>
            <person name="Hall O."/>
            <person name="Minx P."/>
            <person name="Tomlinson C."/>
            <person name="Mitreva M."/>
            <person name="Hou S."/>
            <person name="Chen J."/>
            <person name="Wollam A."/>
            <person name="Pepin K.H."/>
            <person name="Johnson M."/>
            <person name="Bhonagiri V."/>
            <person name="Zhang X."/>
            <person name="Suruliraj S."/>
            <person name="Warren W."/>
            <person name="Chinwalla A."/>
            <person name="Mardis E.R."/>
            <person name="Wilson R.K."/>
        </authorList>
    </citation>
    <scope>NUCLEOTIDE SEQUENCE [LARGE SCALE GENOMIC DNA]</scope>
    <source>
        <strain evidence="1 2">F0357</strain>
    </source>
</reference>